<reference evidence="3 4" key="1">
    <citation type="submission" date="2020-04" db="EMBL/GenBank/DDBJ databases">
        <authorList>
            <person name="Zheng R.K."/>
            <person name="Sun C.M."/>
        </authorList>
    </citation>
    <scope>NUCLEOTIDE SEQUENCE [LARGE SCALE GENOMIC DNA]</scope>
    <source>
        <strain evidence="4">zrk29</strain>
    </source>
</reference>
<dbReference type="KEGG" id="tbk:HF295_04695"/>
<proteinExistence type="predicted"/>
<feature type="domain" description="RNA polymerase Rpb1" evidence="2">
    <location>
        <begin position="62"/>
        <end position="133"/>
    </location>
</feature>
<sequence>MKNGSKTDFYKWIDDIKKAYRHKEELEEKLKFYESRLVGYNAVTYDHVGSGTSKNNVENNLLYVIDKIEKVNKNIERCKSIIERYNNFKNSLNNKQYHILTSLIETNMSRKEIAKQMKLSRSRFYQLINQIEDYTK</sequence>
<dbReference type="InterPro" id="IPR007075">
    <property type="entry name" value="RNA_pol_Rpb1_6"/>
</dbReference>
<dbReference type="SUPFAM" id="SSF88659">
    <property type="entry name" value="Sigma3 and sigma4 domains of RNA polymerase sigma factors"/>
    <property type="match status" value="1"/>
</dbReference>
<accession>A0A7L6N4M9</accession>
<dbReference type="GO" id="GO:0006351">
    <property type="term" value="P:DNA-templated transcription"/>
    <property type="evidence" value="ECO:0007669"/>
    <property type="project" value="InterPro"/>
</dbReference>
<evidence type="ECO:0000259" key="2">
    <source>
        <dbReference type="Pfam" id="PF04992"/>
    </source>
</evidence>
<dbReference type="AlphaFoldDB" id="A0A7L6N4M9"/>
<evidence type="ECO:0000313" key="3">
    <source>
        <dbReference type="EMBL" id="QLY40198.1"/>
    </source>
</evidence>
<dbReference type="EMBL" id="CP051151">
    <property type="protein sequence ID" value="QLY40198.1"/>
    <property type="molecule type" value="Genomic_DNA"/>
</dbReference>
<feature type="coiled-coil region" evidence="1">
    <location>
        <begin position="16"/>
        <end position="43"/>
    </location>
</feature>
<protein>
    <recommendedName>
        <fullName evidence="2">RNA polymerase Rpb1 domain-containing protein</fullName>
    </recommendedName>
</protein>
<evidence type="ECO:0000313" key="4">
    <source>
        <dbReference type="Proteomes" id="UP000512167"/>
    </source>
</evidence>
<organism evidence="3 4">
    <name type="scientific">Hujiaoplasma nucleasis</name>
    <dbReference type="NCBI Taxonomy" id="2725268"/>
    <lineage>
        <taxon>Bacteria</taxon>
        <taxon>Bacillati</taxon>
        <taxon>Mycoplasmatota</taxon>
        <taxon>Mollicutes</taxon>
        <taxon>Candidatus Izemoplasmatales</taxon>
        <taxon>Hujiaoplasmataceae</taxon>
        <taxon>Hujiaoplasma</taxon>
    </lineage>
</organism>
<dbReference type="Pfam" id="PF04992">
    <property type="entry name" value="RNA_pol_Rpb1_6"/>
    <property type="match status" value="1"/>
</dbReference>
<keyword evidence="4" id="KW-1185">Reference proteome</keyword>
<dbReference type="GO" id="GO:0003899">
    <property type="term" value="F:DNA-directed RNA polymerase activity"/>
    <property type="evidence" value="ECO:0007669"/>
    <property type="project" value="InterPro"/>
</dbReference>
<name>A0A7L6N4M9_9MOLU</name>
<dbReference type="RefSeq" id="WP_312031026.1">
    <property type="nucleotide sequence ID" value="NZ_CP051151.1"/>
</dbReference>
<evidence type="ECO:0000256" key="1">
    <source>
        <dbReference type="SAM" id="Coils"/>
    </source>
</evidence>
<keyword evidence="1" id="KW-0175">Coiled coil</keyword>
<dbReference type="Proteomes" id="UP000512167">
    <property type="component" value="Chromosome"/>
</dbReference>
<gene>
    <name evidence="3" type="ORF">HF295_04695</name>
</gene>
<dbReference type="InterPro" id="IPR013324">
    <property type="entry name" value="RNA_pol_sigma_r3/r4-like"/>
</dbReference>
<dbReference type="GO" id="GO:0003677">
    <property type="term" value="F:DNA binding"/>
    <property type="evidence" value="ECO:0007669"/>
    <property type="project" value="InterPro"/>
</dbReference>